<evidence type="ECO:0000313" key="10">
    <source>
        <dbReference type="EMBL" id="MZZ15340.1"/>
    </source>
</evidence>
<dbReference type="Proteomes" id="UP000253594">
    <property type="component" value="Unassembled WGS sequence"/>
</dbReference>
<evidence type="ECO:0000256" key="5">
    <source>
        <dbReference type="PROSITE-ProRule" id="PRU00169"/>
    </source>
</evidence>
<dbReference type="PROSITE" id="PS50043">
    <property type="entry name" value="HTH_LUXR_2"/>
    <property type="match status" value="1"/>
</dbReference>
<dbReference type="InterPro" id="IPR000792">
    <property type="entry name" value="Tscrpt_reg_LuxR_C"/>
</dbReference>
<dbReference type="Pfam" id="PF00196">
    <property type="entry name" value="GerE"/>
    <property type="match status" value="1"/>
</dbReference>
<dbReference type="Proteomes" id="UP000276985">
    <property type="component" value="Unassembled WGS sequence"/>
</dbReference>
<evidence type="ECO:0000259" key="7">
    <source>
        <dbReference type="PROSITE" id="PS50110"/>
    </source>
</evidence>
<evidence type="ECO:0000256" key="3">
    <source>
        <dbReference type="ARBA" id="ARBA00023125"/>
    </source>
</evidence>
<dbReference type="CDD" id="cd17535">
    <property type="entry name" value="REC_NarL-like"/>
    <property type="match status" value="1"/>
</dbReference>
<evidence type="ECO:0000313" key="16">
    <source>
        <dbReference type="Proteomes" id="UP000045039"/>
    </source>
</evidence>
<evidence type="ECO:0000313" key="19">
    <source>
        <dbReference type="Proteomes" id="UP000276985"/>
    </source>
</evidence>
<dbReference type="PRINTS" id="PR00038">
    <property type="entry name" value="HTHLUXR"/>
</dbReference>
<dbReference type="Proteomes" id="UP000194857">
    <property type="component" value="Unassembled WGS sequence"/>
</dbReference>
<evidence type="ECO:0000313" key="13">
    <source>
        <dbReference type="EMBL" id="RPM11627.1"/>
    </source>
</evidence>
<reference evidence="15" key="10">
    <citation type="submission" date="2023-06" db="EMBL/GenBank/DDBJ databases">
        <authorList>
            <consortium name="Clinical and Environmental Microbiology Branch: Whole genome sequencing antimicrobial resistance pathogens in the healthcare setting"/>
        </authorList>
    </citation>
    <scope>NUCLEOTIDE SEQUENCE</scope>
    <source>
        <strain evidence="15">2021CK-01020</strain>
    </source>
</reference>
<dbReference type="EMBL" id="QORE01000010">
    <property type="protein sequence ID" value="RCI76704.1"/>
    <property type="molecule type" value="Genomic_DNA"/>
</dbReference>
<dbReference type="Proteomes" id="UP000045039">
    <property type="component" value="Unassembled WGS sequence"/>
</dbReference>
<organism evidence="13 20">
    <name type="scientific">Pseudomonas aeruginosa</name>
    <dbReference type="NCBI Taxonomy" id="287"/>
    <lineage>
        <taxon>Bacteria</taxon>
        <taxon>Pseudomonadati</taxon>
        <taxon>Pseudomonadota</taxon>
        <taxon>Gammaproteobacteria</taxon>
        <taxon>Pseudomonadales</taxon>
        <taxon>Pseudomonadaceae</taxon>
        <taxon>Pseudomonas</taxon>
    </lineage>
</organism>
<reference evidence="9 21" key="8">
    <citation type="submission" date="2019-11" db="EMBL/GenBank/DDBJ databases">
        <title>Genomes of ocular Pseudomonas aeruginosa isolates.</title>
        <authorList>
            <person name="Khan M."/>
            <person name="Rice S.A."/>
            <person name="Willcox M.D.P."/>
            <person name="Stapleton F."/>
        </authorList>
    </citation>
    <scope>NUCLEOTIDE SEQUENCE [LARGE SCALE GENOMIC DNA]</scope>
    <source>
        <strain evidence="9 21">PA221</strain>
    </source>
</reference>
<dbReference type="Proteomes" id="UP000644192">
    <property type="component" value="Unassembled WGS sequence"/>
</dbReference>
<evidence type="ECO:0000256" key="4">
    <source>
        <dbReference type="ARBA" id="ARBA00023163"/>
    </source>
</evidence>
<protein>
    <submittedName>
        <fullName evidence="9 13">Response regulator</fullName>
    </submittedName>
    <submittedName>
        <fullName evidence="14">Response regulator transcription factor</fullName>
    </submittedName>
    <submittedName>
        <fullName evidence="8">Transcriptional regulator</fullName>
    </submittedName>
</protein>
<reference evidence="16" key="1">
    <citation type="submission" date="2015-06" db="EMBL/GenBank/DDBJ databases">
        <authorList>
            <person name="Radhakrishnan Rajesh"/>
            <person name="Underwood Anthony"/>
            <person name="Al-Shahib Ali"/>
        </authorList>
    </citation>
    <scope>NUCLEOTIDE SEQUENCE [LARGE SCALE GENOMIC DNA]</scope>
    <source>
        <strain evidence="16">P19_London_7_VIM_2_05_10</strain>
    </source>
</reference>
<dbReference type="OMA" id="MQMVREC"/>
<evidence type="ECO:0000313" key="15">
    <source>
        <dbReference type="EMBL" id="WOS78179.1"/>
    </source>
</evidence>
<dbReference type="PANTHER" id="PTHR43214:SF41">
    <property type="entry name" value="NITRATE_NITRITE RESPONSE REGULATOR PROTEIN NARP"/>
    <property type="match status" value="1"/>
</dbReference>
<dbReference type="SMART" id="SM00448">
    <property type="entry name" value="REC"/>
    <property type="match status" value="1"/>
</dbReference>
<evidence type="ECO:0000256" key="1">
    <source>
        <dbReference type="ARBA" id="ARBA00022553"/>
    </source>
</evidence>
<dbReference type="Proteomes" id="UP001297540">
    <property type="component" value="Chromosome"/>
</dbReference>
<evidence type="ECO:0000256" key="2">
    <source>
        <dbReference type="ARBA" id="ARBA00023015"/>
    </source>
</evidence>
<feature type="modified residue" description="4-aspartylphosphate" evidence="5">
    <location>
        <position position="53"/>
    </location>
</feature>
<dbReference type="PANTHER" id="PTHR43214">
    <property type="entry name" value="TWO-COMPONENT RESPONSE REGULATOR"/>
    <property type="match status" value="1"/>
</dbReference>
<keyword evidence="4" id="KW-0804">Transcription</keyword>
<dbReference type="Proteomes" id="UP000433532">
    <property type="component" value="Unassembled WGS sequence"/>
</dbReference>
<keyword evidence="1 5" id="KW-0597">Phosphoprotein</keyword>
<accession>A0A1S1BZA2</accession>
<dbReference type="GeneID" id="77218577"/>
<evidence type="ECO:0000313" key="14">
    <source>
        <dbReference type="EMBL" id="RTS52477.1"/>
    </source>
</evidence>
<keyword evidence="3 13" id="KW-0238">DNA-binding</keyword>
<dbReference type="EMBL" id="CVVU01000199">
    <property type="protein sequence ID" value="CRO90616.1"/>
    <property type="molecule type" value="Genomic_DNA"/>
</dbReference>
<evidence type="ECO:0000313" key="17">
    <source>
        <dbReference type="Proteomes" id="UP000194857"/>
    </source>
</evidence>
<evidence type="ECO:0000259" key="6">
    <source>
        <dbReference type="PROSITE" id="PS50043"/>
    </source>
</evidence>
<dbReference type="PROSITE" id="PS50110">
    <property type="entry name" value="RESPONSE_REGULATORY"/>
    <property type="match status" value="1"/>
</dbReference>
<dbReference type="GO" id="GO:0000160">
    <property type="term" value="P:phosphorelay signal transduction system"/>
    <property type="evidence" value="ECO:0007669"/>
    <property type="project" value="InterPro"/>
</dbReference>
<evidence type="ECO:0000313" key="21">
    <source>
        <dbReference type="Proteomes" id="UP000433532"/>
    </source>
</evidence>
<keyword evidence="2" id="KW-0805">Transcription regulation</keyword>
<evidence type="ECO:0000313" key="18">
    <source>
        <dbReference type="Proteomes" id="UP000253594"/>
    </source>
</evidence>
<evidence type="ECO:0000313" key="8">
    <source>
        <dbReference type="EMBL" id="CRO90616.1"/>
    </source>
</evidence>
<dbReference type="EMBL" id="WOAD01000022">
    <property type="protein sequence ID" value="MUI37810.1"/>
    <property type="molecule type" value="Genomic_DNA"/>
</dbReference>
<evidence type="ECO:0000313" key="9">
    <source>
        <dbReference type="EMBL" id="MUI37810.1"/>
    </source>
</evidence>
<dbReference type="CDD" id="cd06170">
    <property type="entry name" value="LuxR_C_like"/>
    <property type="match status" value="1"/>
</dbReference>
<reference evidence="13 20" key="7">
    <citation type="submission" date="2019-01" db="EMBL/GenBank/DDBJ databases">
        <title>The Pseudomonas aeruginosa pan-genome provides new insights on its population structure, horizontal gene transfer and pathogenicity.</title>
        <authorList>
            <person name="Freschi L."/>
            <person name="Vincent A.T."/>
            <person name="Jeukens J."/>
            <person name="Emond-Rheault J.-G."/>
            <person name="Kukavica-Ibrulj I."/>
            <person name="Dupont M.-J."/>
            <person name="Charette S.J."/>
            <person name="Boyle B."/>
            <person name="Levesque R.C."/>
        </authorList>
    </citation>
    <scope>NUCLEOTIDE SEQUENCE [LARGE SCALE GENOMIC DNA]</scope>
    <source>
        <strain evidence="13 20">PA-W36</strain>
    </source>
</reference>
<reference evidence="8" key="2">
    <citation type="submission" date="2015-06" db="EMBL/GenBank/DDBJ databases">
        <authorList>
            <person name="Radhakrishnan R."/>
            <person name="Underwood A."/>
            <person name="Al-Shahib A."/>
        </authorList>
    </citation>
    <scope>NUCLEOTIDE SEQUENCE</scope>
    <source>
        <strain evidence="8">P19_London_7_VIM_2_05_10</strain>
    </source>
</reference>
<dbReference type="Pfam" id="PF00072">
    <property type="entry name" value="Response_reg"/>
    <property type="match status" value="1"/>
</dbReference>
<dbReference type="InterPro" id="IPR001789">
    <property type="entry name" value="Sig_transdc_resp-reg_receiver"/>
</dbReference>
<evidence type="ECO:0000313" key="20">
    <source>
        <dbReference type="Proteomes" id="UP000284767"/>
    </source>
</evidence>
<dbReference type="GO" id="GO:0006355">
    <property type="term" value="P:regulation of DNA-templated transcription"/>
    <property type="evidence" value="ECO:0007669"/>
    <property type="project" value="InterPro"/>
</dbReference>
<reference evidence="10" key="9">
    <citation type="submission" date="2020-01" db="EMBL/GenBank/DDBJ databases">
        <title>Bacteria Cultured from War Wounds Associated with the Conflict in Eastern Ukraine.</title>
        <authorList>
            <person name="Snesrud E."/>
            <person name="Galac M.R."/>
            <person name="Mc Gann P."/>
            <person name="Valentine K."/>
            <person name="Viacheslav K."/>
        </authorList>
    </citation>
    <scope>NUCLEOTIDE SEQUENCE</scope>
    <source>
        <strain evidence="10">VNMU148</strain>
    </source>
</reference>
<accession>A0A069PZH9</accession>
<name>A0A069PZH9_PSEAI</name>
<dbReference type="InterPro" id="IPR058245">
    <property type="entry name" value="NreC/VraR/RcsB-like_REC"/>
</dbReference>
<dbReference type="EMBL" id="NFFZ01000007">
    <property type="protein sequence ID" value="OTI61249.1"/>
    <property type="molecule type" value="Genomic_DNA"/>
</dbReference>
<dbReference type="SMR" id="A0A069PZH9"/>
<dbReference type="InterPro" id="IPR011006">
    <property type="entry name" value="CheY-like_superfamily"/>
</dbReference>
<reference evidence="15" key="11">
    <citation type="submission" date="2023-10" db="EMBL/GenBank/DDBJ databases">
        <title>Pathogen: clinical or host-associated sample.</title>
        <authorList>
            <person name="Hergert J."/>
            <person name="Casey R."/>
            <person name="Wagner J."/>
            <person name="Young E.L."/>
            <person name="Oakeson K.F."/>
        </authorList>
    </citation>
    <scope>NUCLEOTIDE SEQUENCE</scope>
    <source>
        <strain evidence="15">2021CK-01020</strain>
    </source>
</reference>
<dbReference type="EMBL" id="WXZT01000018">
    <property type="protein sequence ID" value="MZZ15340.1"/>
    <property type="molecule type" value="Genomic_DNA"/>
</dbReference>
<proteinExistence type="predicted"/>
<reference evidence="14 19" key="6">
    <citation type="submission" date="2018-12" db="EMBL/GenBank/DDBJ databases">
        <title>Pseudomonas aeruginosa Diversity Panel.</title>
        <authorList>
            <person name="Snesrud E."/>
            <person name="Mcgann P."/>
        </authorList>
    </citation>
    <scope>NUCLEOTIDE SEQUENCE [LARGE SCALE GENOMIC DNA]</scope>
    <source>
        <strain evidence="14 19">MRSN6241</strain>
    </source>
</reference>
<dbReference type="SUPFAM" id="SSF46894">
    <property type="entry name" value="C-terminal effector domain of the bipartite response regulators"/>
    <property type="match status" value="1"/>
</dbReference>
<dbReference type="RefSeq" id="WP_003111192.1">
    <property type="nucleotide sequence ID" value="NZ_AP014622.1"/>
</dbReference>
<dbReference type="EMBL" id="CP136986">
    <property type="protein sequence ID" value="WOS78179.1"/>
    <property type="molecule type" value="Genomic_DNA"/>
</dbReference>
<feature type="domain" description="HTH luxR-type" evidence="6">
    <location>
        <begin position="140"/>
        <end position="205"/>
    </location>
</feature>
<dbReference type="SUPFAM" id="SSF52172">
    <property type="entry name" value="CheY-like"/>
    <property type="match status" value="1"/>
</dbReference>
<feature type="domain" description="Response regulatory" evidence="7">
    <location>
        <begin position="3"/>
        <end position="118"/>
    </location>
</feature>
<reference evidence="12 18" key="5">
    <citation type="submission" date="2018-07" db="EMBL/GenBank/DDBJ databases">
        <title>Mechanisms of high-level aminoglycoside resistance among Gram-negative pathogens in Brazil.</title>
        <authorList>
            <person name="Ballaben A.S."/>
            <person name="Darini A.L.C."/>
            <person name="Doi Y."/>
        </authorList>
    </citation>
    <scope>NUCLEOTIDE SEQUENCE [LARGE SCALE GENOMIC DNA]</scope>
    <source>
        <strain evidence="12 18">B2-305</strain>
    </source>
</reference>
<dbReference type="Gene3D" id="3.40.50.2300">
    <property type="match status" value="1"/>
</dbReference>
<reference evidence="11 17" key="3">
    <citation type="submission" date="2017-05" db="EMBL/GenBank/DDBJ databases">
        <authorList>
            <person name="Song R."/>
            <person name="Chenine A.L."/>
            <person name="Ruprecht R.M."/>
        </authorList>
    </citation>
    <scope>NUCLEOTIDE SEQUENCE [LARGE SCALE GENOMIC DNA]</scope>
    <source>
        <strain evidence="11 17">S567_C10_BS</strain>
    </source>
</reference>
<dbReference type="PROSITE" id="PS00622">
    <property type="entry name" value="HTH_LUXR_1"/>
    <property type="match status" value="1"/>
</dbReference>
<dbReference type="InterPro" id="IPR039420">
    <property type="entry name" value="WalR-like"/>
</dbReference>
<reference evidence="13 20" key="4">
    <citation type="submission" date="2017-08" db="EMBL/GenBank/DDBJ databases">
        <authorList>
            <person name="Feschi L."/>
            <person name="Jeukens J."/>
            <person name="Emond-Rheault J.-G."/>
            <person name="Kukavica-Ibrulj I."/>
            <person name="Boyle B."/>
            <person name="Levesque R.C."/>
        </authorList>
    </citation>
    <scope>NUCLEOTIDE SEQUENCE [LARGE SCALE GENOMIC DNA]</scope>
    <source>
        <strain evidence="13 20">PA-W36</strain>
    </source>
</reference>
<evidence type="ECO:0000313" key="12">
    <source>
        <dbReference type="EMBL" id="RCI76704.1"/>
    </source>
</evidence>
<dbReference type="AlphaFoldDB" id="A0A069PZH9"/>
<dbReference type="KEGG" id="paeb:NCGM1900_0033"/>
<dbReference type="GO" id="GO:0003677">
    <property type="term" value="F:DNA binding"/>
    <property type="evidence" value="ECO:0007669"/>
    <property type="project" value="UniProtKB-KW"/>
</dbReference>
<dbReference type="Proteomes" id="UP000284767">
    <property type="component" value="Unassembled WGS sequence"/>
</dbReference>
<dbReference type="EMBL" id="NSNE01000013">
    <property type="protein sequence ID" value="RPM11627.1"/>
    <property type="molecule type" value="Genomic_DNA"/>
</dbReference>
<dbReference type="InterPro" id="IPR016032">
    <property type="entry name" value="Sig_transdc_resp-reg_C-effctor"/>
</dbReference>
<evidence type="ECO:0000313" key="11">
    <source>
        <dbReference type="EMBL" id="OTI61249.1"/>
    </source>
</evidence>
<dbReference type="EMBL" id="RXTL01000003">
    <property type="protein sequence ID" value="RTS52477.1"/>
    <property type="molecule type" value="Genomic_DNA"/>
</dbReference>
<dbReference type="eggNOG" id="COG2197">
    <property type="taxonomic scope" value="Bacteria"/>
</dbReference>
<dbReference type="SMART" id="SM00421">
    <property type="entry name" value="HTH_LUXR"/>
    <property type="match status" value="1"/>
</dbReference>
<gene>
    <name evidence="11" type="ORF">CAZ10_15325</name>
    <name evidence="12" type="ORF">DT376_00940</name>
    <name evidence="14" type="ORF">DY940_01280</name>
    <name evidence="9" type="ORF">GNQ48_22660</name>
    <name evidence="10" type="ORF">GUL26_24090</name>
    <name evidence="13" type="ORF">IPC1295_21685</name>
    <name evidence="15" type="ORF">L4V69_03315</name>
    <name evidence="8" type="ORF">PAERUG_P19_London_7_VIM_2_05_10_02821</name>
</gene>
<sequence>MSKVLIVDDHPAIRLAVRLLFERDGFTIVGEADNGAEALQVARKKSPDLAILDIGIPKIDGLEVIARLKSLKLDTKVLVLTRQNPAQFAPRCLQAGAMGFVSKRENLSELLLAAKAVLAGYIHFPTGALRSINQQSRDNEARMLESLSDREMTVLQYLANGNTNKAIAQQLFLSEKTVSTYKSRIMLKLNAHSLAGLIDFARRHELI</sequence>